<evidence type="ECO:0000256" key="11">
    <source>
        <dbReference type="ARBA" id="ARBA00023214"/>
    </source>
</evidence>
<sequence>MSSWQRSSGFCLLGTVYMVMLATGAAVMDEGSADGPDDEGAGEAKGSGDGGVTMITELPAAHNWTVKPEPPGRWLDVTVAAHLESFGSVSEKTMDFKVDMVLIQEWKDDRLNEILTGKNFLSLSPDIILWSPHVDFANAKDVQAFTYEKESHQASNTWISPQGLVNHQLKFSVVVKCLMDLRRYPLDTQICTIVLDGFEGIRLSWGFPGIWMRDAPLTSDITSLHSQFQLSRVDLKSYVTSFSPTSKGKGCTYSTVSCDYSAAETCFSSRLQSCVIRTDNPECGFCSRFAGDCSKQRQNCSLVDKADRFTYTALEIQLLLQRRLSYHLLQMYIPSGAIVVMSWVSFWIDRGSVPARVGLGITTLLTMTSQSTRTAPMPQVSYARAVDVWLVACELFTCAVLLEFAFVDFMRRQEMKRDARTRSLEAVEDGQMNSKEGPHDGTLPKVDVSTKMDYTCRVAFPIAFLIFNLLYWLMYLNSKDI</sequence>
<dbReference type="PANTHER" id="PTHR18945">
    <property type="entry name" value="NEUROTRANSMITTER GATED ION CHANNEL"/>
    <property type="match status" value="1"/>
</dbReference>
<dbReference type="CDD" id="cd19049">
    <property type="entry name" value="LGIC_TM_anion"/>
    <property type="match status" value="1"/>
</dbReference>
<dbReference type="SUPFAM" id="SSF63712">
    <property type="entry name" value="Nicotinic receptor ligand binding domain-like"/>
    <property type="match status" value="1"/>
</dbReference>
<keyword evidence="4" id="KW-1003">Cell membrane</keyword>
<feature type="transmembrane region" description="Helical" evidence="13">
    <location>
        <begin position="454"/>
        <end position="474"/>
    </location>
</feature>
<dbReference type="OrthoDB" id="442503at2759"/>
<dbReference type="AlphaFoldDB" id="A0A8K0EXG3"/>
<dbReference type="CDD" id="cd18987">
    <property type="entry name" value="LGIC_ECD_anion"/>
    <property type="match status" value="1"/>
</dbReference>
<keyword evidence="3 13" id="KW-0813">Transport</keyword>
<dbReference type="FunFam" id="2.70.170.10:FF:000110">
    <property type="entry name" value="Uncharacterized protein"/>
    <property type="match status" value="1"/>
</dbReference>
<feature type="transmembrane region" description="Helical" evidence="13">
    <location>
        <begin position="328"/>
        <end position="348"/>
    </location>
</feature>
<dbReference type="PRINTS" id="PR00253">
    <property type="entry name" value="GABAARECEPTR"/>
</dbReference>
<dbReference type="InterPro" id="IPR036734">
    <property type="entry name" value="Neur_chan_lig-bd_sf"/>
</dbReference>
<evidence type="ECO:0000256" key="6">
    <source>
        <dbReference type="ARBA" id="ARBA00022729"/>
    </source>
</evidence>
<dbReference type="GO" id="GO:0005886">
    <property type="term" value="C:plasma membrane"/>
    <property type="evidence" value="ECO:0007669"/>
    <property type="project" value="UniProtKB-SubCell"/>
</dbReference>
<evidence type="ECO:0000259" key="15">
    <source>
        <dbReference type="Pfam" id="PF02931"/>
    </source>
</evidence>
<dbReference type="Pfam" id="PF02931">
    <property type="entry name" value="Neur_chan_LBD"/>
    <property type="match status" value="1"/>
</dbReference>
<dbReference type="PROSITE" id="PS00236">
    <property type="entry name" value="NEUROTR_ION_CHANNEL"/>
    <property type="match status" value="1"/>
</dbReference>
<comment type="subcellular location">
    <subcellularLocation>
        <location evidence="2">Cell membrane</location>
    </subcellularLocation>
    <subcellularLocation>
        <location evidence="1">Membrane</location>
        <topology evidence="1">Multi-pass membrane protein</topology>
    </subcellularLocation>
</comment>
<name>A0A8K0EXG3_BRALA</name>
<keyword evidence="11" id="KW-0868">Chloride</keyword>
<dbReference type="GO" id="GO:0005230">
    <property type="term" value="F:extracellular ligand-gated monoatomic ion channel activity"/>
    <property type="evidence" value="ECO:0007669"/>
    <property type="project" value="InterPro"/>
</dbReference>
<dbReference type="InterPro" id="IPR006202">
    <property type="entry name" value="Neur_chan_lig-bd"/>
</dbReference>
<dbReference type="InterPro" id="IPR006201">
    <property type="entry name" value="Neur_channel"/>
</dbReference>
<dbReference type="InterPro" id="IPR036719">
    <property type="entry name" value="Neuro-gated_channel_TM_sf"/>
</dbReference>
<evidence type="ECO:0000256" key="8">
    <source>
        <dbReference type="ARBA" id="ARBA00023065"/>
    </source>
</evidence>
<dbReference type="Pfam" id="PF02932">
    <property type="entry name" value="Neur_chan_memb"/>
    <property type="match status" value="1"/>
</dbReference>
<keyword evidence="12 13" id="KW-0407">Ion channel</keyword>
<keyword evidence="6" id="KW-0732">Signal</keyword>
<dbReference type="Proteomes" id="UP000838412">
    <property type="component" value="Chromosome 7"/>
</dbReference>
<keyword evidence="5 13" id="KW-0812">Transmembrane</keyword>
<dbReference type="GO" id="GO:0004888">
    <property type="term" value="F:transmembrane signaling receptor activity"/>
    <property type="evidence" value="ECO:0007669"/>
    <property type="project" value="InterPro"/>
</dbReference>
<proteinExistence type="inferred from homology"/>
<evidence type="ECO:0000256" key="3">
    <source>
        <dbReference type="ARBA" id="ARBA00022448"/>
    </source>
</evidence>
<feature type="region of interest" description="Disordered" evidence="14">
    <location>
        <begin position="30"/>
        <end position="52"/>
    </location>
</feature>
<dbReference type="Gene3D" id="1.20.58.390">
    <property type="entry name" value="Neurotransmitter-gated ion-channel transmembrane domain"/>
    <property type="match status" value="1"/>
</dbReference>
<evidence type="ECO:0000256" key="9">
    <source>
        <dbReference type="ARBA" id="ARBA00023136"/>
    </source>
</evidence>
<dbReference type="GO" id="GO:0005254">
    <property type="term" value="F:chloride channel activity"/>
    <property type="evidence" value="ECO:0007669"/>
    <property type="project" value="UniProtKB-KW"/>
</dbReference>
<evidence type="ECO:0000256" key="10">
    <source>
        <dbReference type="ARBA" id="ARBA00023173"/>
    </source>
</evidence>
<accession>A0A8K0EXG3</accession>
<evidence type="ECO:0000256" key="7">
    <source>
        <dbReference type="ARBA" id="ARBA00022989"/>
    </source>
</evidence>
<dbReference type="Gene3D" id="2.70.170.10">
    <property type="entry name" value="Neurotransmitter-gated ion-channel ligand-binding domain"/>
    <property type="match status" value="1"/>
</dbReference>
<comment type="similarity">
    <text evidence="13">Belongs to the ligand-gated ion channel (TC 1.A.9) family.</text>
</comment>
<feature type="domain" description="Neurotransmitter-gated ion-channel transmembrane" evidence="16">
    <location>
        <begin position="331"/>
        <end position="430"/>
    </location>
</feature>
<evidence type="ECO:0000313" key="18">
    <source>
        <dbReference type="Proteomes" id="UP000838412"/>
    </source>
</evidence>
<evidence type="ECO:0000256" key="5">
    <source>
        <dbReference type="ARBA" id="ARBA00022692"/>
    </source>
</evidence>
<keyword evidence="7 13" id="KW-1133">Transmembrane helix</keyword>
<dbReference type="EMBL" id="OV696692">
    <property type="protein sequence ID" value="CAH1269690.1"/>
    <property type="molecule type" value="Genomic_DNA"/>
</dbReference>
<dbReference type="InterPro" id="IPR006028">
    <property type="entry name" value="GABAA/Glycine_rcpt"/>
</dbReference>
<reference evidence="17" key="1">
    <citation type="submission" date="2022-01" db="EMBL/GenBank/DDBJ databases">
        <authorList>
            <person name="Braso-Vives M."/>
        </authorList>
    </citation>
    <scope>NUCLEOTIDE SEQUENCE</scope>
</reference>
<organism evidence="17 18">
    <name type="scientific">Branchiostoma lanceolatum</name>
    <name type="common">Common lancelet</name>
    <name type="synonym">Amphioxus lanceolatum</name>
    <dbReference type="NCBI Taxonomy" id="7740"/>
    <lineage>
        <taxon>Eukaryota</taxon>
        <taxon>Metazoa</taxon>
        <taxon>Chordata</taxon>
        <taxon>Cephalochordata</taxon>
        <taxon>Leptocardii</taxon>
        <taxon>Amphioxiformes</taxon>
        <taxon>Branchiostomatidae</taxon>
        <taxon>Branchiostoma</taxon>
    </lineage>
</organism>
<protein>
    <submittedName>
        <fullName evidence="17">GLRA2 protein</fullName>
    </submittedName>
</protein>
<feature type="region of interest" description="Disordered" evidence="14">
    <location>
        <begin position="422"/>
        <end position="444"/>
    </location>
</feature>
<evidence type="ECO:0000313" key="17">
    <source>
        <dbReference type="EMBL" id="CAH1269690.1"/>
    </source>
</evidence>
<keyword evidence="18" id="KW-1185">Reference proteome</keyword>
<evidence type="ECO:0000256" key="1">
    <source>
        <dbReference type="ARBA" id="ARBA00004141"/>
    </source>
</evidence>
<feature type="transmembrane region" description="Helical" evidence="13">
    <location>
        <begin position="388"/>
        <end position="407"/>
    </location>
</feature>
<dbReference type="InterPro" id="IPR006029">
    <property type="entry name" value="Neurotrans-gated_channel_TM"/>
</dbReference>
<keyword evidence="8 13" id="KW-0406">Ion transport</keyword>
<comment type="caution">
    <text evidence="13">Lacks conserved residue(s) required for the propagation of feature annotation.</text>
</comment>
<evidence type="ECO:0000256" key="14">
    <source>
        <dbReference type="SAM" id="MobiDB-lite"/>
    </source>
</evidence>
<feature type="compositionally biased region" description="Acidic residues" evidence="14">
    <location>
        <begin position="31"/>
        <end position="41"/>
    </location>
</feature>
<evidence type="ECO:0000259" key="16">
    <source>
        <dbReference type="Pfam" id="PF02932"/>
    </source>
</evidence>
<dbReference type="InterPro" id="IPR018000">
    <property type="entry name" value="Neurotransmitter_ion_chnl_CS"/>
</dbReference>
<evidence type="ECO:0000256" key="13">
    <source>
        <dbReference type="RuleBase" id="RU000687"/>
    </source>
</evidence>
<evidence type="ECO:0000256" key="12">
    <source>
        <dbReference type="ARBA" id="ARBA00023303"/>
    </source>
</evidence>
<evidence type="ECO:0000256" key="4">
    <source>
        <dbReference type="ARBA" id="ARBA00022475"/>
    </source>
</evidence>
<gene>
    <name evidence="17" type="primary">GLRA2</name>
    <name evidence="17" type="ORF">BLAG_LOCUS22256</name>
</gene>
<dbReference type="PRINTS" id="PR00252">
    <property type="entry name" value="NRIONCHANNEL"/>
</dbReference>
<keyword evidence="9 13" id="KW-0472">Membrane</keyword>
<feature type="domain" description="Neurotransmitter-gated ion-channel ligand-binding" evidence="15">
    <location>
        <begin position="55"/>
        <end position="197"/>
    </location>
</feature>
<evidence type="ECO:0000256" key="2">
    <source>
        <dbReference type="ARBA" id="ARBA00004236"/>
    </source>
</evidence>
<keyword evidence="10" id="KW-0869">Chloride channel</keyword>
<dbReference type="GO" id="GO:0034707">
    <property type="term" value="C:chloride channel complex"/>
    <property type="evidence" value="ECO:0007669"/>
    <property type="project" value="UniProtKB-KW"/>
</dbReference>
<dbReference type="InterPro" id="IPR038050">
    <property type="entry name" value="Neuro_actylchol_rec"/>
</dbReference>
<dbReference type="SUPFAM" id="SSF90112">
    <property type="entry name" value="Neurotransmitter-gated ion-channel transmembrane pore"/>
    <property type="match status" value="1"/>
</dbReference>